<dbReference type="Gene3D" id="3.30.40.10">
    <property type="entry name" value="Zinc/RING finger domain, C3HC4 (zinc finger)"/>
    <property type="match status" value="1"/>
</dbReference>
<feature type="transmembrane region" description="Helical" evidence="9">
    <location>
        <begin position="184"/>
        <end position="205"/>
    </location>
</feature>
<evidence type="ECO:0000313" key="11">
    <source>
        <dbReference type="EMBL" id="KAK3606117.1"/>
    </source>
</evidence>
<feature type="transmembrane region" description="Helical" evidence="9">
    <location>
        <begin position="444"/>
        <end position="463"/>
    </location>
</feature>
<evidence type="ECO:0000256" key="3">
    <source>
        <dbReference type="ARBA" id="ARBA00022723"/>
    </source>
</evidence>
<keyword evidence="3" id="KW-0479">Metal-binding</keyword>
<evidence type="ECO:0000256" key="6">
    <source>
        <dbReference type="ARBA" id="ARBA00022989"/>
    </source>
</evidence>
<evidence type="ECO:0000256" key="7">
    <source>
        <dbReference type="ARBA" id="ARBA00023136"/>
    </source>
</evidence>
<evidence type="ECO:0000256" key="8">
    <source>
        <dbReference type="PROSITE-ProRule" id="PRU00175"/>
    </source>
</evidence>
<proteinExistence type="predicted"/>
<feature type="domain" description="RING-type" evidence="10">
    <location>
        <begin position="561"/>
        <end position="599"/>
    </location>
</feature>
<reference evidence="11" key="2">
    <citation type="journal article" date="2021" name="Genome Biol. Evol.">
        <title>Developing a high-quality reference genome for a parasitic bivalve with doubly uniparental inheritance (Bivalvia: Unionida).</title>
        <authorList>
            <person name="Smith C.H."/>
        </authorList>
    </citation>
    <scope>NUCLEOTIDE SEQUENCE</scope>
    <source>
        <strain evidence="11">CHS0354</strain>
        <tissue evidence="11">Mantle</tissue>
    </source>
</reference>
<dbReference type="CDD" id="cd16476">
    <property type="entry name" value="RING-H2_RNF139-like"/>
    <property type="match status" value="1"/>
</dbReference>
<protein>
    <recommendedName>
        <fullName evidence="10">RING-type domain-containing protein</fullName>
    </recommendedName>
</protein>
<dbReference type="InterPro" id="IPR013083">
    <property type="entry name" value="Znf_RING/FYVE/PHD"/>
</dbReference>
<dbReference type="EMBL" id="JAEAOA010000444">
    <property type="protein sequence ID" value="KAK3606117.1"/>
    <property type="molecule type" value="Genomic_DNA"/>
</dbReference>
<keyword evidence="12" id="KW-1185">Reference proteome</keyword>
<organism evidence="11 12">
    <name type="scientific">Potamilus streckersoni</name>
    <dbReference type="NCBI Taxonomy" id="2493646"/>
    <lineage>
        <taxon>Eukaryota</taxon>
        <taxon>Metazoa</taxon>
        <taxon>Spiralia</taxon>
        <taxon>Lophotrochozoa</taxon>
        <taxon>Mollusca</taxon>
        <taxon>Bivalvia</taxon>
        <taxon>Autobranchia</taxon>
        <taxon>Heteroconchia</taxon>
        <taxon>Palaeoheterodonta</taxon>
        <taxon>Unionida</taxon>
        <taxon>Unionoidea</taxon>
        <taxon>Unionidae</taxon>
        <taxon>Ambleminae</taxon>
        <taxon>Lampsilini</taxon>
        <taxon>Potamilus</taxon>
    </lineage>
</organism>
<feature type="transmembrane region" description="Helical" evidence="9">
    <location>
        <begin position="370"/>
        <end position="392"/>
    </location>
</feature>
<dbReference type="Proteomes" id="UP001195483">
    <property type="component" value="Unassembled WGS sequence"/>
</dbReference>
<keyword evidence="6 9" id="KW-1133">Transmembrane helix</keyword>
<gene>
    <name evidence="11" type="ORF">CHS0354_006484</name>
</gene>
<feature type="transmembrane region" description="Helical" evidence="9">
    <location>
        <begin position="47"/>
        <end position="67"/>
    </location>
</feature>
<evidence type="ECO:0000256" key="9">
    <source>
        <dbReference type="SAM" id="Phobius"/>
    </source>
</evidence>
<dbReference type="GO" id="GO:0061630">
    <property type="term" value="F:ubiquitin protein ligase activity"/>
    <property type="evidence" value="ECO:0007669"/>
    <property type="project" value="TreeGrafter"/>
</dbReference>
<dbReference type="PANTHER" id="PTHR22763">
    <property type="entry name" value="RING ZINC FINGER PROTEIN"/>
    <property type="match status" value="1"/>
</dbReference>
<dbReference type="SMART" id="SM00184">
    <property type="entry name" value="RING"/>
    <property type="match status" value="1"/>
</dbReference>
<keyword evidence="2 9" id="KW-0812">Transmembrane</keyword>
<dbReference type="GO" id="GO:0043161">
    <property type="term" value="P:proteasome-mediated ubiquitin-dependent protein catabolic process"/>
    <property type="evidence" value="ECO:0007669"/>
    <property type="project" value="TreeGrafter"/>
</dbReference>
<reference evidence="11" key="1">
    <citation type="journal article" date="2021" name="Genome Biol. Evol.">
        <title>A High-Quality Reference Genome for a Parasitic Bivalve with Doubly Uniparental Inheritance (Bivalvia: Unionida).</title>
        <authorList>
            <person name="Smith C.H."/>
        </authorList>
    </citation>
    <scope>NUCLEOTIDE SEQUENCE</scope>
    <source>
        <strain evidence="11">CHS0354</strain>
    </source>
</reference>
<dbReference type="Pfam" id="PF13923">
    <property type="entry name" value="zf-C3HC4_2"/>
    <property type="match status" value="1"/>
</dbReference>
<keyword evidence="4 8" id="KW-0863">Zinc-finger</keyword>
<accession>A0AAE0T922</accession>
<dbReference type="GO" id="GO:0036513">
    <property type="term" value="C:Derlin-1 retrotranslocation complex"/>
    <property type="evidence" value="ECO:0007669"/>
    <property type="project" value="TreeGrafter"/>
</dbReference>
<sequence length="635" mass="74183">MSWLGRLGAPLDILVRIPPLFIMDSILNRSFLWFIVPYDHLSSWKEYFIWLGIMTVFFIGGFCLFFFSQRKLMQIYSYLFTICILLASYWYNLHYVYQIHSQQITDHYFTLTSQIPEPLEMKNGDFIKNGLIQLFLSSLYHLVWIFQRYGTEDNRVSNSLGQIGIHLSFLFPIILKISSQSDKFILWSPMAALLFPMFLMTMDILSSLSEFLFMTRRMYSIIHLTISTVGLHAFLEDQWKRLHVPQVLRCFYVCRLVYILVQHFIRWPKHPLERVDIEETDLSYETWAEIIQNLLVRNCETLIALLGTTSVISLIAHYVGLFMAFCIGSNSEEDRNMGTVSAILFFILALQTGLTGLAPDKRLVRLYRNLSLLSTAILHFIHGMVNPVLLSLSASRNMSIIKHVRALAMCLFLIVFPVCLLTYLWREHSASTWLLAVTAFSVEIIMKVLVTLSVYTLFMIDAYRDKFWEKLDDYVYYVQSMGNTIEFFFGVFLFCNGGWIMLFESGGTIRAMMMCIHAYFNIWVQAKEGWKVFMKRKTAVNKIKSLAEATMEQLQEYNDVCAICYQELKSARVTRCNHFFHSICLRKWLYVQDSCPLCHQVLYQPNTNAGPHKNNNHNDYQNNIVINDDNILNHQ</sequence>
<keyword evidence="5" id="KW-0862">Zinc</keyword>
<comment type="subcellular location">
    <subcellularLocation>
        <location evidence="1">Membrane</location>
        <topology evidence="1">Multi-pass membrane protein</topology>
    </subcellularLocation>
</comment>
<evidence type="ECO:0000256" key="4">
    <source>
        <dbReference type="ARBA" id="ARBA00022771"/>
    </source>
</evidence>
<feature type="transmembrane region" description="Helical" evidence="9">
    <location>
        <begin position="130"/>
        <end position="147"/>
    </location>
</feature>
<feature type="transmembrane region" description="Helical" evidence="9">
    <location>
        <begin position="484"/>
        <end position="502"/>
    </location>
</feature>
<feature type="transmembrane region" description="Helical" evidence="9">
    <location>
        <begin position="73"/>
        <end position="91"/>
    </location>
</feature>
<dbReference type="AlphaFoldDB" id="A0AAE0T922"/>
<dbReference type="InterPro" id="IPR050731">
    <property type="entry name" value="HRD1_E3_ubiq-ligases"/>
</dbReference>
<dbReference type="Pfam" id="PF13705">
    <property type="entry name" value="TRC8_N"/>
    <property type="match status" value="1"/>
</dbReference>
<reference evidence="11" key="3">
    <citation type="submission" date="2023-05" db="EMBL/GenBank/DDBJ databases">
        <authorList>
            <person name="Smith C.H."/>
        </authorList>
    </citation>
    <scope>NUCLEOTIDE SEQUENCE</scope>
    <source>
        <strain evidence="11">CHS0354</strain>
        <tissue evidence="11">Mantle</tissue>
    </source>
</reference>
<evidence type="ECO:0000256" key="2">
    <source>
        <dbReference type="ARBA" id="ARBA00022692"/>
    </source>
</evidence>
<feature type="transmembrane region" description="Helical" evidence="9">
    <location>
        <begin position="339"/>
        <end position="358"/>
    </location>
</feature>
<name>A0AAE0T922_9BIVA</name>
<evidence type="ECO:0000256" key="5">
    <source>
        <dbReference type="ARBA" id="ARBA00022833"/>
    </source>
</evidence>
<keyword evidence="7 9" id="KW-0472">Membrane</keyword>
<dbReference type="InterPro" id="IPR001841">
    <property type="entry name" value="Znf_RING"/>
</dbReference>
<dbReference type="GO" id="GO:0008270">
    <property type="term" value="F:zinc ion binding"/>
    <property type="evidence" value="ECO:0007669"/>
    <property type="project" value="UniProtKB-KW"/>
</dbReference>
<feature type="transmembrane region" description="Helical" evidence="9">
    <location>
        <begin position="404"/>
        <end position="424"/>
    </location>
</feature>
<dbReference type="PROSITE" id="PS50089">
    <property type="entry name" value="ZF_RING_2"/>
    <property type="match status" value="1"/>
</dbReference>
<comment type="caution">
    <text evidence="11">The sequence shown here is derived from an EMBL/GenBank/DDBJ whole genome shotgun (WGS) entry which is preliminary data.</text>
</comment>
<evidence type="ECO:0000313" key="12">
    <source>
        <dbReference type="Proteomes" id="UP001195483"/>
    </source>
</evidence>
<feature type="transmembrane region" description="Helical" evidence="9">
    <location>
        <begin position="302"/>
        <end position="327"/>
    </location>
</feature>
<dbReference type="SUPFAM" id="SSF57850">
    <property type="entry name" value="RING/U-box"/>
    <property type="match status" value="1"/>
</dbReference>
<dbReference type="GO" id="GO:0036503">
    <property type="term" value="P:ERAD pathway"/>
    <property type="evidence" value="ECO:0007669"/>
    <property type="project" value="TreeGrafter"/>
</dbReference>
<evidence type="ECO:0000256" key="1">
    <source>
        <dbReference type="ARBA" id="ARBA00004141"/>
    </source>
</evidence>
<dbReference type="PANTHER" id="PTHR22763:SF163">
    <property type="entry name" value="E3 UBIQUITIN-PROTEIN LIGASE RNF139"/>
    <property type="match status" value="1"/>
</dbReference>
<dbReference type="InterPro" id="IPR025754">
    <property type="entry name" value="TRC8_N_dom"/>
</dbReference>
<evidence type="ECO:0000259" key="10">
    <source>
        <dbReference type="PROSITE" id="PS50089"/>
    </source>
</evidence>
<feature type="transmembrane region" description="Helical" evidence="9">
    <location>
        <begin position="159"/>
        <end position="177"/>
    </location>
</feature>